<feature type="domain" description="HTH crp-type" evidence="6">
    <location>
        <begin position="149"/>
        <end position="220"/>
    </location>
</feature>
<dbReference type="InterPro" id="IPR050397">
    <property type="entry name" value="Env_Response_Regulators"/>
</dbReference>
<dbReference type="AlphaFoldDB" id="A0A2P7ULH4"/>
<evidence type="ECO:0000259" key="6">
    <source>
        <dbReference type="PROSITE" id="PS51063"/>
    </source>
</evidence>
<evidence type="ECO:0000259" key="5">
    <source>
        <dbReference type="PROSITE" id="PS50042"/>
    </source>
</evidence>
<dbReference type="SMART" id="SM00100">
    <property type="entry name" value="cNMP"/>
    <property type="match status" value="1"/>
</dbReference>
<dbReference type="Gene3D" id="2.60.120.10">
    <property type="entry name" value="Jelly Rolls"/>
    <property type="match status" value="1"/>
</dbReference>
<sequence>MKELHDRTLLHTLVQNSPLPTIFDDATLHEMRLYQAEKGDLLCSKGDQLHYMYFILKGKIKIFTTLPNGKSLLLRFNNPLAIIGDVEYVTQCEVRNTVEFVHRSLVVSLPFKLLQERYQNHPPFLQFILQKISHKLHTSSNSTSLNLLYPVENRFASYLLSTLSTDTGSPSSEELKTAKLTEVAELLGTSYRHLNRVIRNLCAASVIERKKSALIIKDREKISELASGNIYE</sequence>
<dbReference type="SUPFAM" id="SSF51206">
    <property type="entry name" value="cAMP-binding domain-like"/>
    <property type="match status" value="1"/>
</dbReference>
<keyword evidence="4" id="KW-0804">Transcription</keyword>
<gene>
    <name evidence="7" type="ORF">C7R93_25905</name>
</gene>
<evidence type="ECO:0000313" key="7">
    <source>
        <dbReference type="EMBL" id="PSJ87851.1"/>
    </source>
</evidence>
<dbReference type="GO" id="GO:0003700">
    <property type="term" value="F:DNA-binding transcription factor activity"/>
    <property type="evidence" value="ECO:0007669"/>
    <property type="project" value="TreeGrafter"/>
</dbReference>
<dbReference type="GO" id="GO:0003677">
    <property type="term" value="F:DNA binding"/>
    <property type="evidence" value="ECO:0007669"/>
    <property type="project" value="UniProtKB-KW"/>
</dbReference>
<evidence type="ECO:0000256" key="4">
    <source>
        <dbReference type="ARBA" id="ARBA00023163"/>
    </source>
</evidence>
<name>A0A2P7ULH4_9BACL</name>
<evidence type="ECO:0000313" key="8">
    <source>
        <dbReference type="Proteomes" id="UP000240419"/>
    </source>
</evidence>
<evidence type="ECO:0000256" key="1">
    <source>
        <dbReference type="ARBA" id="ARBA00023015"/>
    </source>
</evidence>
<dbReference type="Proteomes" id="UP000240419">
    <property type="component" value="Unassembled WGS sequence"/>
</dbReference>
<evidence type="ECO:0000256" key="2">
    <source>
        <dbReference type="ARBA" id="ARBA00023125"/>
    </source>
</evidence>
<keyword evidence="2" id="KW-0238">DNA-binding</keyword>
<dbReference type="PROSITE" id="PS51063">
    <property type="entry name" value="HTH_CRP_2"/>
    <property type="match status" value="1"/>
</dbReference>
<dbReference type="CDD" id="cd00038">
    <property type="entry name" value="CAP_ED"/>
    <property type="match status" value="1"/>
</dbReference>
<dbReference type="InterPro" id="IPR018490">
    <property type="entry name" value="cNMP-bd_dom_sf"/>
</dbReference>
<dbReference type="Pfam" id="PF13545">
    <property type="entry name" value="HTH_Crp_2"/>
    <property type="match status" value="1"/>
</dbReference>
<reference evidence="7 8" key="1">
    <citation type="submission" date="2018-03" db="EMBL/GenBank/DDBJ databases">
        <title>Brevisbacillus phylogenomics.</title>
        <authorList>
            <person name="Dunlap C."/>
        </authorList>
    </citation>
    <scope>NUCLEOTIDE SEQUENCE [LARGE SCALE GENOMIC DNA]</scope>
    <source>
        <strain evidence="7 8">NRRL NRS-1210</strain>
    </source>
</reference>
<keyword evidence="8" id="KW-1185">Reference proteome</keyword>
<dbReference type="RefSeq" id="WP_106841496.1">
    <property type="nucleotide sequence ID" value="NZ_JBCNIW010000055.1"/>
</dbReference>
<dbReference type="PANTHER" id="PTHR24567">
    <property type="entry name" value="CRP FAMILY TRANSCRIPTIONAL REGULATORY PROTEIN"/>
    <property type="match status" value="1"/>
</dbReference>
<dbReference type="InterPro" id="IPR036390">
    <property type="entry name" value="WH_DNA-bd_sf"/>
</dbReference>
<dbReference type="InterPro" id="IPR000595">
    <property type="entry name" value="cNMP-bd_dom"/>
</dbReference>
<dbReference type="Pfam" id="PF00027">
    <property type="entry name" value="cNMP_binding"/>
    <property type="match status" value="1"/>
</dbReference>
<feature type="domain" description="Cyclic nucleotide-binding" evidence="5">
    <location>
        <begin position="34"/>
        <end position="98"/>
    </location>
</feature>
<evidence type="ECO:0000256" key="3">
    <source>
        <dbReference type="ARBA" id="ARBA00023159"/>
    </source>
</evidence>
<protein>
    <submittedName>
        <fullName evidence="7">Transcriptional regulator</fullName>
    </submittedName>
</protein>
<dbReference type="GO" id="GO:0005829">
    <property type="term" value="C:cytosol"/>
    <property type="evidence" value="ECO:0007669"/>
    <property type="project" value="TreeGrafter"/>
</dbReference>
<keyword evidence="1" id="KW-0805">Transcription regulation</keyword>
<accession>A0A2P7ULH4</accession>
<comment type="caution">
    <text evidence="7">The sequence shown here is derived from an EMBL/GenBank/DDBJ whole genome shotgun (WGS) entry which is preliminary data.</text>
</comment>
<dbReference type="PROSITE" id="PS50042">
    <property type="entry name" value="CNMP_BINDING_3"/>
    <property type="match status" value="1"/>
</dbReference>
<dbReference type="PANTHER" id="PTHR24567:SF26">
    <property type="entry name" value="REGULATORY PROTEIN YEIL"/>
    <property type="match status" value="1"/>
</dbReference>
<dbReference type="EMBL" id="PXZM01000047">
    <property type="protein sequence ID" value="PSJ87851.1"/>
    <property type="molecule type" value="Genomic_DNA"/>
</dbReference>
<keyword evidence="3" id="KW-0010">Activator</keyword>
<organism evidence="7 8">
    <name type="scientific">Brevibacillus fortis</name>
    <dbReference type="NCBI Taxonomy" id="2126352"/>
    <lineage>
        <taxon>Bacteria</taxon>
        <taxon>Bacillati</taxon>
        <taxon>Bacillota</taxon>
        <taxon>Bacilli</taxon>
        <taxon>Bacillales</taxon>
        <taxon>Paenibacillaceae</taxon>
        <taxon>Brevibacillus</taxon>
    </lineage>
</organism>
<dbReference type="InterPro" id="IPR012318">
    <property type="entry name" value="HTH_CRP"/>
</dbReference>
<dbReference type="InterPro" id="IPR014710">
    <property type="entry name" value="RmlC-like_jellyroll"/>
</dbReference>
<dbReference type="SUPFAM" id="SSF46785">
    <property type="entry name" value="Winged helix' DNA-binding domain"/>
    <property type="match status" value="1"/>
</dbReference>
<proteinExistence type="predicted"/>
<dbReference type="OrthoDB" id="581021at2"/>